<evidence type="ECO:0000256" key="3">
    <source>
        <dbReference type="ARBA" id="ARBA00013236"/>
    </source>
</evidence>
<dbReference type="PANTHER" id="PTHR11098">
    <property type="entry name" value="NICOTINATE PHOSPHORIBOSYLTRANSFERASE"/>
    <property type="match status" value="1"/>
</dbReference>
<dbReference type="Proteomes" id="UP000246078">
    <property type="component" value="Unassembled WGS sequence"/>
</dbReference>
<dbReference type="OMA" id="IEHCLEY"/>
<organism evidence="10 11">
    <name type="scientific">Trypanosoma cruzi</name>
    <dbReference type="NCBI Taxonomy" id="5693"/>
    <lineage>
        <taxon>Eukaryota</taxon>
        <taxon>Discoba</taxon>
        <taxon>Euglenozoa</taxon>
        <taxon>Kinetoplastea</taxon>
        <taxon>Metakinetoplastina</taxon>
        <taxon>Trypanosomatida</taxon>
        <taxon>Trypanosomatidae</taxon>
        <taxon>Trypanosoma</taxon>
        <taxon>Schizotrypanum</taxon>
    </lineage>
</organism>
<dbReference type="Pfam" id="PF04095">
    <property type="entry name" value="NAPRTase"/>
    <property type="match status" value="1"/>
</dbReference>
<dbReference type="GO" id="GO:0034355">
    <property type="term" value="P:NAD+ biosynthetic process via the salvage pathway"/>
    <property type="evidence" value="ECO:0007669"/>
    <property type="project" value="TreeGrafter"/>
</dbReference>
<dbReference type="VEuPathDB" id="TriTrypDB:TCDM_04910"/>
<dbReference type="AlphaFoldDB" id="A0A2V2WRY3"/>
<dbReference type="VEuPathDB" id="TriTrypDB:BCY84_10884"/>
<dbReference type="GO" id="GO:0016757">
    <property type="term" value="F:glycosyltransferase activity"/>
    <property type="evidence" value="ECO:0007669"/>
    <property type="project" value="UniProtKB-KW"/>
</dbReference>
<comment type="caution">
    <text evidence="10">The sequence shown here is derived from an EMBL/GenBank/DDBJ whole genome shotgun (WGS) entry which is preliminary data.</text>
</comment>
<protein>
    <recommendedName>
        <fullName evidence="3">nicotinate phosphoribosyltransferase</fullName>
        <ecNumber evidence="3">6.3.4.21</ecNumber>
    </recommendedName>
</protein>
<dbReference type="SMR" id="A0A2V2WRY3"/>
<keyword evidence="4" id="KW-0597">Phosphoprotein</keyword>
<reference evidence="10 11" key="1">
    <citation type="journal article" date="2018" name="Microb. Genom.">
        <title>Expanding an expanded genome: long-read sequencing of Trypanosoma cruzi.</title>
        <authorList>
            <person name="Berna L."/>
            <person name="Rodriguez M."/>
            <person name="Chiribao M.L."/>
            <person name="Parodi-Talice A."/>
            <person name="Pita S."/>
            <person name="Rijo G."/>
            <person name="Alvarez-Valin F."/>
            <person name="Robello C."/>
        </authorList>
    </citation>
    <scope>NUCLEOTIDE SEQUENCE [LARGE SCALE GENOMIC DNA]</scope>
    <source>
        <strain evidence="10 11">TCC</strain>
    </source>
</reference>
<dbReference type="Gene3D" id="3.20.140.10">
    <property type="entry name" value="nicotinate phosphoribosyltransferase"/>
    <property type="match status" value="1"/>
</dbReference>
<accession>A0A2V2WRY3</accession>
<comment type="pathway">
    <text evidence="1">Cofactor biosynthesis; NAD(+) biosynthesis; nicotinate D-ribonucleotide from nicotinate: step 1/1.</text>
</comment>
<dbReference type="VEuPathDB" id="TriTrypDB:Tc_MARK_3643"/>
<dbReference type="NCBIfam" id="TIGR01514">
    <property type="entry name" value="NAPRTase"/>
    <property type="match status" value="1"/>
</dbReference>
<dbReference type="VEuPathDB" id="TriTrypDB:ECC02_001947"/>
<dbReference type="VEuPathDB" id="TriTrypDB:TcBrA4_0016110"/>
<dbReference type="InterPro" id="IPR007229">
    <property type="entry name" value="Nic_PRibTrfase-Fam"/>
</dbReference>
<evidence type="ECO:0000256" key="6">
    <source>
        <dbReference type="ARBA" id="ARBA00022642"/>
    </source>
</evidence>
<dbReference type="InterPro" id="IPR036068">
    <property type="entry name" value="Nicotinate_pribotase-like_C"/>
</dbReference>
<dbReference type="HAMAP" id="MF_00570">
    <property type="entry name" value="NAPRTase"/>
    <property type="match status" value="1"/>
</dbReference>
<dbReference type="EMBL" id="PRFC01000060">
    <property type="protein sequence ID" value="PWV11360.1"/>
    <property type="molecule type" value="Genomic_DNA"/>
</dbReference>
<sequence>MVDVARPIITSVLDTDAYKLHMQQAVFHLYPSVCTAFDFCCRDRDEHFGDAADAIREEVHLMQNLALTDDEYKYLASKRYLRKDYLDWLRKYRFNPQQVTVRAVPSDDGNVDLAININGPWVETILWEVPLLAIVSEVVHRRRTPNLGVAEALAHLEKKLEAFFAQTTEESIETFCVSEFGTRRRYSFGVQEAVVKALHSHPKFGRYFCGTSNYLLAKNLGLPAVGTQAHEWFQAHQQLTPILRDSQRVALTQWLKEYPHDLRIALTDCISMDSFLCDLTKDLADAYTGLRHDSGDPIEWGQKAVKHYRKLGIDPKTKTLVFSDSLDLEKAAMLHRTFSNEINVMCGIGTQLSCSIPGARGINIVVKMTDCEGKPVAKLSDDPGKTICRDRDFVSELRRAFGLPMMAVALVTAVASVPNEGICGLQA</sequence>
<dbReference type="VEuPathDB" id="TriTrypDB:TcCLB.509647.180"/>
<dbReference type="NCBIfam" id="NF003704">
    <property type="entry name" value="PRK05321.1"/>
    <property type="match status" value="1"/>
</dbReference>
<comment type="catalytic activity">
    <reaction evidence="7">
        <text>5-phospho-alpha-D-ribose 1-diphosphate + nicotinate + ATP + H2O = nicotinate beta-D-ribonucleotide + ADP + phosphate + diphosphate</text>
        <dbReference type="Rhea" id="RHEA:36163"/>
        <dbReference type="ChEBI" id="CHEBI:15377"/>
        <dbReference type="ChEBI" id="CHEBI:30616"/>
        <dbReference type="ChEBI" id="CHEBI:32544"/>
        <dbReference type="ChEBI" id="CHEBI:33019"/>
        <dbReference type="ChEBI" id="CHEBI:43474"/>
        <dbReference type="ChEBI" id="CHEBI:57502"/>
        <dbReference type="ChEBI" id="CHEBI:58017"/>
        <dbReference type="ChEBI" id="CHEBI:456216"/>
        <dbReference type="EC" id="6.3.4.21"/>
    </reaction>
</comment>
<dbReference type="SUPFAM" id="SSF54675">
    <property type="entry name" value="Nicotinate/Quinolinate PRTase N-terminal domain-like"/>
    <property type="match status" value="1"/>
</dbReference>
<comment type="similarity">
    <text evidence="2">Belongs to the NAPRTase family.</text>
</comment>
<dbReference type="InterPro" id="IPR040727">
    <property type="entry name" value="NAPRTase_N"/>
</dbReference>
<dbReference type="UniPathway" id="UPA00253">
    <property type="reaction ID" value="UER00457"/>
</dbReference>
<evidence type="ECO:0000313" key="11">
    <source>
        <dbReference type="Proteomes" id="UP000246078"/>
    </source>
</evidence>
<keyword evidence="5" id="KW-0436">Ligase</keyword>
<dbReference type="VEuPathDB" id="TriTrypDB:TcG_05259"/>
<evidence type="ECO:0000256" key="1">
    <source>
        <dbReference type="ARBA" id="ARBA00004952"/>
    </source>
</evidence>
<dbReference type="OrthoDB" id="193380at2759"/>
<keyword evidence="6" id="KW-0662">Pyridine nucleotide biosynthesis</keyword>
<evidence type="ECO:0000256" key="4">
    <source>
        <dbReference type="ARBA" id="ARBA00022553"/>
    </source>
</evidence>
<dbReference type="VEuPathDB" id="TriTrypDB:TcCL_NonESM13337"/>
<evidence type="ECO:0000256" key="7">
    <source>
        <dbReference type="ARBA" id="ARBA00048668"/>
    </source>
</evidence>
<proteinExistence type="inferred from homology"/>
<name>A0A2V2WRY3_TRYCR</name>
<dbReference type="GO" id="GO:0004516">
    <property type="term" value="F:nicotinate phosphoribosyltransferase activity"/>
    <property type="evidence" value="ECO:0007669"/>
    <property type="project" value="UniProtKB-EC"/>
</dbReference>
<dbReference type="EC" id="6.3.4.21" evidence="3"/>
<dbReference type="VEuPathDB" id="TriTrypDB:C3747_60g57"/>
<dbReference type="InterPro" id="IPR006406">
    <property type="entry name" value="Nic_PRibTrfase"/>
</dbReference>
<feature type="domain" description="Nicotinate/nicotinamide phosphoribosyltransferase" evidence="8">
    <location>
        <begin position="176"/>
        <end position="404"/>
    </location>
</feature>
<keyword evidence="10" id="KW-0328">Glycosyltransferase</keyword>
<dbReference type="VEuPathDB" id="TriTrypDB:TCSYLVIO_004898"/>
<dbReference type="Pfam" id="PF17767">
    <property type="entry name" value="NAPRTase_N"/>
    <property type="match status" value="1"/>
</dbReference>
<feature type="domain" description="Nicotinate phosphoribosyltransferase N-terminal" evidence="9">
    <location>
        <begin position="13"/>
        <end position="136"/>
    </location>
</feature>
<evidence type="ECO:0000256" key="2">
    <source>
        <dbReference type="ARBA" id="ARBA00010897"/>
    </source>
</evidence>
<evidence type="ECO:0000259" key="9">
    <source>
        <dbReference type="Pfam" id="PF17767"/>
    </source>
</evidence>
<evidence type="ECO:0000256" key="5">
    <source>
        <dbReference type="ARBA" id="ARBA00022598"/>
    </source>
</evidence>
<dbReference type="SUPFAM" id="SSF51690">
    <property type="entry name" value="Nicotinate/Quinolinate PRTase C-terminal domain-like"/>
    <property type="match status" value="1"/>
</dbReference>
<dbReference type="InterPro" id="IPR041525">
    <property type="entry name" value="N/Namide_PRibTrfase"/>
</dbReference>
<evidence type="ECO:0000313" key="10">
    <source>
        <dbReference type="EMBL" id="PWV11360.1"/>
    </source>
</evidence>
<evidence type="ECO:0000259" key="8">
    <source>
        <dbReference type="Pfam" id="PF04095"/>
    </source>
</evidence>
<keyword evidence="10" id="KW-0808">Transferase</keyword>
<dbReference type="VEuPathDB" id="TriTrypDB:C4B63_48g23"/>
<dbReference type="PIRSF" id="PIRSF000484">
    <property type="entry name" value="NAPRT"/>
    <property type="match status" value="1"/>
</dbReference>
<dbReference type="GO" id="GO:0005829">
    <property type="term" value="C:cytosol"/>
    <property type="evidence" value="ECO:0007669"/>
    <property type="project" value="TreeGrafter"/>
</dbReference>
<gene>
    <name evidence="10" type="ORF">C3747_60g57</name>
</gene>
<dbReference type="PANTHER" id="PTHR11098:SF1">
    <property type="entry name" value="NICOTINATE PHOSPHORIBOSYLTRANSFERASE"/>
    <property type="match status" value="1"/>
</dbReference>